<proteinExistence type="predicted"/>
<protein>
    <submittedName>
        <fullName evidence="2">Uncharacterized protein</fullName>
    </submittedName>
</protein>
<evidence type="ECO:0000256" key="1">
    <source>
        <dbReference type="SAM" id="MobiDB-lite"/>
    </source>
</evidence>
<accession>A0ABU3SGS5</accession>
<reference evidence="2 3" key="1">
    <citation type="submission" date="2023-09" db="EMBL/GenBank/DDBJ databases">
        <title>Whole genome shotgun sequencing (WGS) of Bosea sp. ZW T0_25, isolated from stored onions (Allium cepa).</title>
        <authorList>
            <person name="Stoll D.A."/>
            <person name="Huch M."/>
        </authorList>
    </citation>
    <scope>NUCLEOTIDE SEQUENCE [LARGE SCALE GENOMIC DNA]</scope>
    <source>
        <strain evidence="2 3">ZW T0_25</strain>
    </source>
</reference>
<keyword evidence="3" id="KW-1185">Reference proteome</keyword>
<feature type="compositionally biased region" description="Gly residues" evidence="1">
    <location>
        <begin position="25"/>
        <end position="37"/>
    </location>
</feature>
<comment type="caution">
    <text evidence="2">The sequence shown here is derived from an EMBL/GenBank/DDBJ whole genome shotgun (WGS) entry which is preliminary data.</text>
</comment>
<organism evidence="2 3">
    <name type="scientific">Bosea rubneri</name>
    <dbReference type="NCBI Taxonomy" id="3075434"/>
    <lineage>
        <taxon>Bacteria</taxon>
        <taxon>Pseudomonadati</taxon>
        <taxon>Pseudomonadota</taxon>
        <taxon>Alphaproteobacteria</taxon>
        <taxon>Hyphomicrobiales</taxon>
        <taxon>Boseaceae</taxon>
        <taxon>Bosea</taxon>
    </lineage>
</organism>
<name>A0ABU3SGS5_9HYPH</name>
<sequence length="217" mass="23780">MMAAFARLQAFTEKAGFNPDQPRAPGGGRGSGPGGGQWIYVEGYAQGRQPRIGDNGGPPLDPPQPPKEPKDKPSRLQAAKTLAKQLLRRAGPIGALLTAIEVAEHYSEIPSITSYQDAPKTLSELQQNAGKRRPGYEDHHIVEQGAGGHEGFSRSQIDSSDNVVSVPKYKHHEITGWYNTKDPQFGGLTPREYLRGKDWAEQVRVGHYAMRKFGVLK</sequence>
<evidence type="ECO:0000313" key="2">
    <source>
        <dbReference type="EMBL" id="MDU0344008.1"/>
    </source>
</evidence>
<feature type="region of interest" description="Disordered" evidence="1">
    <location>
        <begin position="12"/>
        <end position="77"/>
    </location>
</feature>
<dbReference type="RefSeq" id="WP_316021699.1">
    <property type="nucleotide sequence ID" value="NZ_JAWDID010000112.1"/>
</dbReference>
<dbReference type="EMBL" id="JAWDID010000112">
    <property type="protein sequence ID" value="MDU0344008.1"/>
    <property type="molecule type" value="Genomic_DNA"/>
</dbReference>
<dbReference type="Proteomes" id="UP001254257">
    <property type="component" value="Unassembled WGS sequence"/>
</dbReference>
<gene>
    <name evidence="2" type="ORF">RKE40_29400</name>
</gene>
<evidence type="ECO:0000313" key="3">
    <source>
        <dbReference type="Proteomes" id="UP001254257"/>
    </source>
</evidence>